<proteinExistence type="predicted"/>
<feature type="transmembrane region" description="Helical" evidence="1">
    <location>
        <begin position="28"/>
        <end position="52"/>
    </location>
</feature>
<evidence type="ECO:0000313" key="4">
    <source>
        <dbReference type="Proteomes" id="UP000004095"/>
    </source>
</evidence>
<keyword evidence="4" id="KW-1185">Reference proteome</keyword>
<evidence type="ECO:0000313" key="3">
    <source>
        <dbReference type="EMBL" id="EAY31321.1"/>
    </source>
</evidence>
<feature type="transmembrane region" description="Helical" evidence="1">
    <location>
        <begin position="58"/>
        <end position="76"/>
    </location>
</feature>
<comment type="caution">
    <text evidence="3">The sequence shown here is derived from an EMBL/GenBank/DDBJ whole genome shotgun (WGS) entry which is preliminary data.</text>
</comment>
<evidence type="ECO:0000259" key="2">
    <source>
        <dbReference type="Pfam" id="PF14317"/>
    </source>
</evidence>
<keyword evidence="1" id="KW-0812">Transmembrane</keyword>
<dbReference type="RefSeq" id="WP_002693896.1">
    <property type="nucleotide sequence ID" value="NZ_AAWS01000003.1"/>
</dbReference>
<protein>
    <recommendedName>
        <fullName evidence="2">YcxB-like C-terminal domain-containing protein</fullName>
    </recommendedName>
</protein>
<feature type="domain" description="YcxB-like C-terminal" evidence="2">
    <location>
        <begin position="102"/>
        <end position="140"/>
    </location>
</feature>
<dbReference type="InterPro" id="IPR025588">
    <property type="entry name" value="YcxB-like_C"/>
</dbReference>
<sequence>MIVKTKKFELPKKVYSRIGMNNVLKQQWWIPAGLFGIFMLLNLITVSFWFFFLAFLSVGLYLLFWYIQFAGASQLPQNKVMFEKLRYEIDSRQIMIKLNQREGMPMKWDVIKKAEKRKDYFLFVVSKGQFIYIPFNAFSNPKHDIRVVETILRRKGYIKEEKKEVA</sequence>
<gene>
    <name evidence="3" type="ORF">M23134_04154</name>
</gene>
<dbReference type="OrthoDB" id="1352552at2"/>
<accession>A1ZE13</accession>
<dbReference type="Proteomes" id="UP000004095">
    <property type="component" value="Unassembled WGS sequence"/>
</dbReference>
<reference evidence="3 4" key="1">
    <citation type="submission" date="2007-01" db="EMBL/GenBank/DDBJ databases">
        <authorList>
            <person name="Haygood M."/>
            <person name="Podell S."/>
            <person name="Anderson C."/>
            <person name="Hopkinson B."/>
            <person name="Roe K."/>
            <person name="Barbeau K."/>
            <person name="Gaasterland T."/>
            <person name="Ferriera S."/>
            <person name="Johnson J."/>
            <person name="Kravitz S."/>
            <person name="Beeson K."/>
            <person name="Sutton G."/>
            <person name="Rogers Y.-H."/>
            <person name="Friedman R."/>
            <person name="Frazier M."/>
            <person name="Venter J.C."/>
        </authorList>
    </citation>
    <scope>NUCLEOTIDE SEQUENCE [LARGE SCALE GENOMIC DNA]</scope>
    <source>
        <strain evidence="3 4">ATCC 23134</strain>
    </source>
</reference>
<dbReference type="AlphaFoldDB" id="A1ZE13"/>
<name>A1ZE13_MICM2</name>
<dbReference type="EMBL" id="AAWS01000003">
    <property type="protein sequence ID" value="EAY31321.1"/>
    <property type="molecule type" value="Genomic_DNA"/>
</dbReference>
<dbReference type="eggNOG" id="ENOG502ZAHP">
    <property type="taxonomic scope" value="Bacteria"/>
</dbReference>
<keyword evidence="1" id="KW-1133">Transmembrane helix</keyword>
<keyword evidence="1" id="KW-0472">Membrane</keyword>
<dbReference type="Pfam" id="PF14317">
    <property type="entry name" value="YcxB"/>
    <property type="match status" value="1"/>
</dbReference>
<evidence type="ECO:0000256" key="1">
    <source>
        <dbReference type="SAM" id="Phobius"/>
    </source>
</evidence>
<organism evidence="3 4">
    <name type="scientific">Microscilla marina ATCC 23134</name>
    <dbReference type="NCBI Taxonomy" id="313606"/>
    <lineage>
        <taxon>Bacteria</taxon>
        <taxon>Pseudomonadati</taxon>
        <taxon>Bacteroidota</taxon>
        <taxon>Cytophagia</taxon>
        <taxon>Cytophagales</taxon>
        <taxon>Microscillaceae</taxon>
        <taxon>Microscilla</taxon>
    </lineage>
</organism>